<sequence length="548" mass="61182">MIMKKKRVLVIGHRAPDSDAVCSAIGYAYFKNHLDKTRLYVPCRAGTLNEETTFILERFNLETPVRIDSVVATVEDMDIEKPVSVSPEQTMMDIGYLIKDRNIQSFPVVDAENRLLGIVDKMDLAVHYVERLEMENLSAIPIELSHLMSALHGKIMANTGKMKSLQGEIFVAASQRGTTINRTRHSDIAILGDRADVQMDLIKAGCSALIITGDHPVSKEVLELAREKEVLIISSPHRTFATARLVNLCMPISHLMSKTVPTVGLITTVNEVREKILESKYRCLMIVDDDNHLIGIVTRSDLLEPIQKQVILVDHNEISQAVDGIEDADILEIIDHHRVGDISTIGPITVYNEPIGSTCTIVAGQIFLHRIEMIPDIAGALLSGILSDTLLLTLSTTTGKDREIANKLAEIADLDLMTFGKELLASSINLKGKTPRDILFQDFKTYHFNKKKIGVNQIMILDKGEFASIEPDIKSEMEKLCQEEHYSMVAMLIMNPVEKNGEEIIVKGNTKIIEKAFGVTVKDDKCFIPKIMSRKKDFIPRIGRFLTD</sequence>
<gene>
    <name evidence="1" type="ORF">C4B59_11435</name>
</gene>
<reference evidence="1" key="1">
    <citation type="submission" date="2018-01" db="EMBL/GenBank/DDBJ databases">
        <authorList>
            <person name="Krukenberg V."/>
        </authorList>
    </citation>
    <scope>NUCLEOTIDE SEQUENCE</scope>
    <source>
        <strain evidence="1">E20ANME2</strain>
    </source>
</reference>
<comment type="caution">
    <text evidence="1">The sequence shown here is derived from an EMBL/GenBank/DDBJ whole genome shotgun (WGS) entry which is preliminary data.</text>
</comment>
<dbReference type="Proteomes" id="UP000248329">
    <property type="component" value="Unassembled WGS sequence"/>
</dbReference>
<dbReference type="EMBL" id="PQXF01000025">
    <property type="protein sequence ID" value="PXF59419.1"/>
    <property type="molecule type" value="Genomic_DNA"/>
</dbReference>
<evidence type="ECO:0000313" key="1">
    <source>
        <dbReference type="EMBL" id="PXF59419.1"/>
    </source>
</evidence>
<evidence type="ECO:0000313" key="2">
    <source>
        <dbReference type="Proteomes" id="UP000248329"/>
    </source>
</evidence>
<name>A0AC61L187_9EURY</name>
<proteinExistence type="predicted"/>
<protein>
    <submittedName>
        <fullName evidence="1">Uncharacterized protein</fullName>
    </submittedName>
</protein>
<organism evidence="1 2">
    <name type="scientific">Candidatus Methanogaster sp</name>
    <dbReference type="NCBI Taxonomy" id="3386292"/>
    <lineage>
        <taxon>Archaea</taxon>
        <taxon>Methanobacteriati</taxon>
        <taxon>Methanobacteriota</taxon>
        <taxon>Stenosarchaea group</taxon>
        <taxon>Methanomicrobia</taxon>
        <taxon>Methanosarcinales</taxon>
        <taxon>ANME-2 cluster</taxon>
        <taxon>Candidatus Methanogasteraceae</taxon>
        <taxon>Candidatus Methanogaster</taxon>
    </lineage>
</organism>
<accession>A0AC61L187</accession>